<dbReference type="EC" id="2.7.13.3" evidence="2"/>
<name>A0A318JPX8_9NEIS</name>
<dbReference type="PROSITE" id="PS50113">
    <property type="entry name" value="PAC"/>
    <property type="match status" value="1"/>
</dbReference>
<dbReference type="SUPFAM" id="SSF55874">
    <property type="entry name" value="ATPase domain of HSP90 chaperone/DNA topoisomerase II/histidine kinase"/>
    <property type="match status" value="1"/>
</dbReference>
<dbReference type="InterPro" id="IPR005467">
    <property type="entry name" value="His_kinase_dom"/>
</dbReference>
<evidence type="ECO:0000259" key="9">
    <source>
        <dbReference type="PROSITE" id="PS50109"/>
    </source>
</evidence>
<dbReference type="SMART" id="SM00091">
    <property type="entry name" value="PAS"/>
    <property type="match status" value="3"/>
</dbReference>
<keyword evidence="7" id="KW-0067">ATP-binding</keyword>
<evidence type="ECO:0000256" key="7">
    <source>
        <dbReference type="ARBA" id="ARBA00022840"/>
    </source>
</evidence>
<dbReference type="Gene3D" id="3.30.565.10">
    <property type="entry name" value="Histidine kinase-like ATPase, C-terminal domain"/>
    <property type="match status" value="1"/>
</dbReference>
<dbReference type="SMART" id="SM00086">
    <property type="entry name" value="PAC"/>
    <property type="match status" value="2"/>
</dbReference>
<keyword evidence="3" id="KW-0597">Phosphoprotein</keyword>
<feature type="domain" description="PAC" evidence="11">
    <location>
        <begin position="205"/>
        <end position="259"/>
    </location>
</feature>
<dbReference type="AlphaFoldDB" id="A0A318JPX8"/>
<evidence type="ECO:0000256" key="2">
    <source>
        <dbReference type="ARBA" id="ARBA00012438"/>
    </source>
</evidence>
<dbReference type="PANTHER" id="PTHR41523">
    <property type="entry name" value="TWO-COMPONENT SYSTEM SENSOR PROTEIN"/>
    <property type="match status" value="1"/>
</dbReference>
<dbReference type="Pfam" id="PF00989">
    <property type="entry name" value="PAS"/>
    <property type="match status" value="1"/>
</dbReference>
<dbReference type="Proteomes" id="UP000248395">
    <property type="component" value="Unassembled WGS sequence"/>
</dbReference>
<dbReference type="SMART" id="SM00387">
    <property type="entry name" value="HATPase_c"/>
    <property type="match status" value="1"/>
</dbReference>
<evidence type="ECO:0000313" key="12">
    <source>
        <dbReference type="EMBL" id="PXX42319.1"/>
    </source>
</evidence>
<dbReference type="InterPro" id="IPR013767">
    <property type="entry name" value="PAS_fold"/>
</dbReference>
<evidence type="ECO:0000259" key="10">
    <source>
        <dbReference type="PROSITE" id="PS50112"/>
    </source>
</evidence>
<dbReference type="InterPro" id="IPR011495">
    <property type="entry name" value="Sig_transdc_His_kin_sub2_dim/P"/>
</dbReference>
<accession>A0A318JPX8</accession>
<dbReference type="PROSITE" id="PS50109">
    <property type="entry name" value="HIS_KIN"/>
    <property type="match status" value="1"/>
</dbReference>
<sequence>MGMEKLIADLLATSPIGIAVLDSQLRYVHINHQLADSNGLSPEAHIGRTPRDVLPEAGPGLEAIMHQVMASGLAECNFEASAEIPPGSGCITYWNASYHPRFDKQGEPCGIIAMVEDISLKKRAELAIRVSNERIRKVLDALFTFVGVLSSEGVLLEANRAPLEQAGLELADVQGKLFWECYWWDHDPLVQSELQQAIARAASGETVRYDVVVRMKNDSRMIIDFMLRPLHDENGAISNLIASGIDITDRKQNELALQISETYFREVVESTPDGLMMVDQHGIIRLINTRMEQLFGYSRRELVGEKLSSLLPDDFRATHNSYVTQFFTAPSARGMANRKPLFAQRRDGSQFPCEIGLNPMQVGEEVLTLACISDVSERYYAKLELEKALQEKTVLLGEVHHRVKNNLQVISSLLSLQSRNATAEVNKALLDSQNHVRSMALIHQLLYERNDFSRIPMSVYVERLIHLLRDVSTGYGNHIAFSFQREGEEAYLELQNSIPFGLILNEIVVNACKHAFRPGRPGKVAIQMRSAASVVLQIRDDGQGCPPGVSLGHASTLGFQLLPMLSEQLKATLTLETAPDQGCCFTLTIPDLIRE</sequence>
<dbReference type="Pfam" id="PF02518">
    <property type="entry name" value="HATPase_c"/>
    <property type="match status" value="1"/>
</dbReference>
<feature type="domain" description="PAS" evidence="10">
    <location>
        <begin position="3"/>
        <end position="72"/>
    </location>
</feature>
<gene>
    <name evidence="12" type="ORF">DFR38_11932</name>
</gene>
<feature type="domain" description="PAS" evidence="10">
    <location>
        <begin position="131"/>
        <end position="201"/>
    </location>
</feature>
<protein>
    <recommendedName>
        <fullName evidence="2">histidine kinase</fullName>
        <ecNumber evidence="2">2.7.13.3</ecNumber>
    </recommendedName>
</protein>
<comment type="caution">
    <text evidence="12">The sequence shown here is derived from an EMBL/GenBank/DDBJ whole genome shotgun (WGS) entry which is preliminary data.</text>
</comment>
<dbReference type="InterPro" id="IPR000700">
    <property type="entry name" value="PAS-assoc_C"/>
</dbReference>
<evidence type="ECO:0000256" key="6">
    <source>
        <dbReference type="ARBA" id="ARBA00022777"/>
    </source>
</evidence>
<reference evidence="12 13" key="1">
    <citation type="submission" date="2018-05" db="EMBL/GenBank/DDBJ databases">
        <title>Genomic Encyclopedia of Type Strains, Phase IV (KMG-IV): sequencing the most valuable type-strain genomes for metagenomic binning, comparative biology and taxonomic classification.</title>
        <authorList>
            <person name="Goeker M."/>
        </authorList>
    </citation>
    <scope>NUCLEOTIDE SEQUENCE [LARGE SCALE GENOMIC DNA]</scope>
    <source>
        <strain evidence="12 13">DSM 25134</strain>
    </source>
</reference>
<dbReference type="InterPro" id="IPR035965">
    <property type="entry name" value="PAS-like_dom_sf"/>
</dbReference>
<keyword evidence="5" id="KW-0547">Nucleotide-binding</keyword>
<dbReference type="PANTHER" id="PTHR41523:SF8">
    <property type="entry name" value="ETHYLENE RESPONSE SENSOR PROTEIN"/>
    <property type="match status" value="1"/>
</dbReference>
<keyword evidence="6" id="KW-0418">Kinase</keyword>
<dbReference type="InterPro" id="IPR003594">
    <property type="entry name" value="HATPase_dom"/>
</dbReference>
<dbReference type="InterPro" id="IPR000014">
    <property type="entry name" value="PAS"/>
</dbReference>
<dbReference type="InterPro" id="IPR013656">
    <property type="entry name" value="PAS_4"/>
</dbReference>
<organism evidence="12 13">
    <name type="scientific">Aquitalea magnusonii</name>
    <dbReference type="NCBI Taxonomy" id="332411"/>
    <lineage>
        <taxon>Bacteria</taxon>
        <taxon>Pseudomonadati</taxon>
        <taxon>Pseudomonadota</taxon>
        <taxon>Betaproteobacteria</taxon>
        <taxon>Neisseriales</taxon>
        <taxon>Chromobacteriaceae</taxon>
        <taxon>Aquitalea</taxon>
    </lineage>
</organism>
<dbReference type="NCBIfam" id="TIGR00229">
    <property type="entry name" value="sensory_box"/>
    <property type="match status" value="3"/>
</dbReference>
<keyword evidence="4" id="KW-0808">Transferase</keyword>
<dbReference type="Pfam" id="PF07568">
    <property type="entry name" value="HisKA_2"/>
    <property type="match status" value="1"/>
</dbReference>
<evidence type="ECO:0000259" key="11">
    <source>
        <dbReference type="PROSITE" id="PS50113"/>
    </source>
</evidence>
<keyword evidence="8" id="KW-0843">Virulence</keyword>
<proteinExistence type="predicted"/>
<dbReference type="InterPro" id="IPR036890">
    <property type="entry name" value="HATPase_C_sf"/>
</dbReference>
<evidence type="ECO:0000256" key="4">
    <source>
        <dbReference type="ARBA" id="ARBA00022679"/>
    </source>
</evidence>
<dbReference type="Pfam" id="PF08448">
    <property type="entry name" value="PAS_4"/>
    <property type="match status" value="2"/>
</dbReference>
<keyword evidence="13" id="KW-1185">Reference proteome</keyword>
<dbReference type="GO" id="GO:0005524">
    <property type="term" value="F:ATP binding"/>
    <property type="evidence" value="ECO:0007669"/>
    <property type="project" value="UniProtKB-KW"/>
</dbReference>
<evidence type="ECO:0000256" key="1">
    <source>
        <dbReference type="ARBA" id="ARBA00000085"/>
    </source>
</evidence>
<dbReference type="SUPFAM" id="SSF55785">
    <property type="entry name" value="PYP-like sensor domain (PAS domain)"/>
    <property type="match status" value="3"/>
</dbReference>
<dbReference type="PROSITE" id="PS50112">
    <property type="entry name" value="PAS"/>
    <property type="match status" value="3"/>
</dbReference>
<dbReference type="GO" id="GO:0004673">
    <property type="term" value="F:protein histidine kinase activity"/>
    <property type="evidence" value="ECO:0007669"/>
    <property type="project" value="UniProtKB-EC"/>
</dbReference>
<dbReference type="CDD" id="cd00130">
    <property type="entry name" value="PAS"/>
    <property type="match status" value="2"/>
</dbReference>
<evidence type="ECO:0000256" key="3">
    <source>
        <dbReference type="ARBA" id="ARBA00022553"/>
    </source>
</evidence>
<dbReference type="Gene3D" id="3.30.450.20">
    <property type="entry name" value="PAS domain"/>
    <property type="match status" value="3"/>
</dbReference>
<dbReference type="InterPro" id="IPR001610">
    <property type="entry name" value="PAC"/>
</dbReference>
<evidence type="ECO:0000256" key="5">
    <source>
        <dbReference type="ARBA" id="ARBA00022741"/>
    </source>
</evidence>
<comment type="catalytic activity">
    <reaction evidence="1">
        <text>ATP + protein L-histidine = ADP + protein N-phospho-L-histidine.</text>
        <dbReference type="EC" id="2.7.13.3"/>
    </reaction>
</comment>
<feature type="domain" description="Histidine kinase" evidence="9">
    <location>
        <begin position="398"/>
        <end position="593"/>
    </location>
</feature>
<feature type="domain" description="PAS" evidence="10">
    <location>
        <begin position="260"/>
        <end position="314"/>
    </location>
</feature>
<evidence type="ECO:0000256" key="8">
    <source>
        <dbReference type="ARBA" id="ARBA00023026"/>
    </source>
</evidence>
<dbReference type="GO" id="GO:0006355">
    <property type="term" value="P:regulation of DNA-templated transcription"/>
    <property type="evidence" value="ECO:0007669"/>
    <property type="project" value="InterPro"/>
</dbReference>
<evidence type="ECO:0000313" key="13">
    <source>
        <dbReference type="Proteomes" id="UP000248395"/>
    </source>
</evidence>
<dbReference type="EMBL" id="QJKC01000019">
    <property type="protein sequence ID" value="PXX42319.1"/>
    <property type="molecule type" value="Genomic_DNA"/>
</dbReference>